<dbReference type="InterPro" id="IPR051910">
    <property type="entry name" value="ComF/GntX_DNA_util-trans"/>
</dbReference>
<proteinExistence type="inferred from homology"/>
<dbReference type="Proteomes" id="UP000183257">
    <property type="component" value="Unassembled WGS sequence"/>
</dbReference>
<comment type="similarity">
    <text evidence="1">Belongs to the ComF/GntX family.</text>
</comment>
<keyword evidence="4" id="KW-1185">Reference proteome</keyword>
<dbReference type="InterPro" id="IPR000836">
    <property type="entry name" value="PRTase_dom"/>
</dbReference>
<dbReference type="CDD" id="cd06223">
    <property type="entry name" value="PRTases_typeI"/>
    <property type="match status" value="1"/>
</dbReference>
<evidence type="ECO:0000313" key="4">
    <source>
        <dbReference type="Proteomes" id="UP000183257"/>
    </source>
</evidence>
<feature type="domain" description="Phosphoribosyltransferase" evidence="2">
    <location>
        <begin position="158"/>
        <end position="210"/>
    </location>
</feature>
<name>A0A1K1Q0P4_9FLAO</name>
<dbReference type="InterPro" id="IPR029057">
    <property type="entry name" value="PRTase-like"/>
</dbReference>
<gene>
    <name evidence="3" type="ORF">SAMN05660313_02211</name>
</gene>
<sequence length="214" mass="24342">MPLGCFGCNTPLLLGERLICTVCRNQLPLTEYNFTDENPVDRIFYGRIDIKKVNSFLFFTKNGIVKNIIHHLKYKNQEQIGAFFGQWYAQSIKERLDIDIVAPVPLHKRKLTKRGYNQVSLFGKELALHLDATYKEDTLFKTVNTRTLTKRNRFSRWKANQDLYKVLDEDSIAGKTILLVDDVITTGATIEACAIALKKAKGVTIYVATIAVVP</sequence>
<dbReference type="OrthoDB" id="9779910at2"/>
<accession>A0A1K1Q0P4</accession>
<organism evidence="3 4">
    <name type="scientific">Cellulophaga fucicola</name>
    <dbReference type="NCBI Taxonomy" id="76595"/>
    <lineage>
        <taxon>Bacteria</taxon>
        <taxon>Pseudomonadati</taxon>
        <taxon>Bacteroidota</taxon>
        <taxon>Flavobacteriia</taxon>
        <taxon>Flavobacteriales</taxon>
        <taxon>Flavobacteriaceae</taxon>
        <taxon>Cellulophaga</taxon>
    </lineage>
</organism>
<dbReference type="PANTHER" id="PTHR47505">
    <property type="entry name" value="DNA UTILIZATION PROTEIN YHGH"/>
    <property type="match status" value="1"/>
</dbReference>
<dbReference type="Gene3D" id="3.40.50.2020">
    <property type="match status" value="1"/>
</dbReference>
<dbReference type="Pfam" id="PF00156">
    <property type="entry name" value="Pribosyltran"/>
    <property type="match status" value="1"/>
</dbReference>
<dbReference type="AlphaFoldDB" id="A0A1K1Q0P4"/>
<dbReference type="EMBL" id="FPIY01000003">
    <property type="protein sequence ID" value="SFW53448.1"/>
    <property type="molecule type" value="Genomic_DNA"/>
</dbReference>
<dbReference type="SUPFAM" id="SSF53271">
    <property type="entry name" value="PRTase-like"/>
    <property type="match status" value="1"/>
</dbReference>
<evidence type="ECO:0000313" key="3">
    <source>
        <dbReference type="EMBL" id="SFW53448.1"/>
    </source>
</evidence>
<dbReference type="PANTHER" id="PTHR47505:SF1">
    <property type="entry name" value="DNA UTILIZATION PROTEIN YHGH"/>
    <property type="match status" value="1"/>
</dbReference>
<reference evidence="4" key="1">
    <citation type="submission" date="2016-11" db="EMBL/GenBank/DDBJ databases">
        <authorList>
            <person name="Varghese N."/>
            <person name="Submissions S."/>
        </authorList>
    </citation>
    <scope>NUCLEOTIDE SEQUENCE [LARGE SCALE GENOMIC DNA]</scope>
    <source>
        <strain evidence="4">DSM 24786</strain>
    </source>
</reference>
<protein>
    <submittedName>
        <fullName evidence="3">ComF family protein</fullName>
    </submittedName>
</protein>
<dbReference type="STRING" id="76595.SAMN05660313_02211"/>
<evidence type="ECO:0000259" key="2">
    <source>
        <dbReference type="Pfam" id="PF00156"/>
    </source>
</evidence>
<evidence type="ECO:0000256" key="1">
    <source>
        <dbReference type="ARBA" id="ARBA00008007"/>
    </source>
</evidence>